<proteinExistence type="predicted"/>
<dbReference type="RefSeq" id="WP_106059507.1">
    <property type="nucleotide sequence ID" value="NZ_PVXQ01000013.1"/>
</dbReference>
<comment type="caution">
    <text evidence="4">The sequence shown here is derived from an EMBL/GenBank/DDBJ whole genome shotgun (WGS) entry which is preliminary data.</text>
</comment>
<dbReference type="OrthoDB" id="9789566at2"/>
<accession>A0A2T0BFN9</accession>
<dbReference type="Pfam" id="PF00440">
    <property type="entry name" value="TetR_N"/>
    <property type="match status" value="1"/>
</dbReference>
<protein>
    <submittedName>
        <fullName evidence="4">Transcriptional regulator BetI</fullName>
    </submittedName>
</protein>
<dbReference type="GO" id="GO:0003677">
    <property type="term" value="F:DNA binding"/>
    <property type="evidence" value="ECO:0007669"/>
    <property type="project" value="UniProtKB-UniRule"/>
</dbReference>
<evidence type="ECO:0000313" key="5">
    <source>
        <dbReference type="Proteomes" id="UP000239471"/>
    </source>
</evidence>
<organism evidence="4 5">
    <name type="scientific">Clostridium vincentii</name>
    <dbReference type="NCBI Taxonomy" id="52704"/>
    <lineage>
        <taxon>Bacteria</taxon>
        <taxon>Bacillati</taxon>
        <taxon>Bacillota</taxon>
        <taxon>Clostridia</taxon>
        <taxon>Eubacteriales</taxon>
        <taxon>Clostridiaceae</taxon>
        <taxon>Clostridium</taxon>
    </lineage>
</organism>
<dbReference type="Gene3D" id="1.10.357.10">
    <property type="entry name" value="Tetracycline Repressor, domain 2"/>
    <property type="match status" value="1"/>
</dbReference>
<dbReference type="InterPro" id="IPR001647">
    <property type="entry name" value="HTH_TetR"/>
</dbReference>
<evidence type="ECO:0000256" key="1">
    <source>
        <dbReference type="ARBA" id="ARBA00023125"/>
    </source>
</evidence>
<dbReference type="InterPro" id="IPR009057">
    <property type="entry name" value="Homeodomain-like_sf"/>
</dbReference>
<dbReference type="SUPFAM" id="SSF46689">
    <property type="entry name" value="Homeodomain-like"/>
    <property type="match status" value="1"/>
</dbReference>
<evidence type="ECO:0000313" key="4">
    <source>
        <dbReference type="EMBL" id="PRR82705.1"/>
    </source>
</evidence>
<feature type="domain" description="HTH tetR-type" evidence="3">
    <location>
        <begin position="6"/>
        <end position="66"/>
    </location>
</feature>
<dbReference type="PROSITE" id="PS50977">
    <property type="entry name" value="HTH_TETR_2"/>
    <property type="match status" value="1"/>
</dbReference>
<gene>
    <name evidence="4" type="ORF">CLVI_15150</name>
</gene>
<name>A0A2T0BFN9_9CLOT</name>
<dbReference type="Proteomes" id="UP000239471">
    <property type="component" value="Unassembled WGS sequence"/>
</dbReference>
<keyword evidence="5" id="KW-1185">Reference proteome</keyword>
<reference evidence="4 5" key="1">
    <citation type="submission" date="2018-03" db="EMBL/GenBank/DDBJ databases">
        <title>Genome sequence of Clostridium vincentii DSM 10228.</title>
        <authorList>
            <person name="Poehlein A."/>
            <person name="Daniel R."/>
        </authorList>
    </citation>
    <scope>NUCLEOTIDE SEQUENCE [LARGE SCALE GENOMIC DNA]</scope>
    <source>
        <strain evidence="4 5">DSM 10228</strain>
    </source>
</reference>
<dbReference type="AlphaFoldDB" id="A0A2T0BFN9"/>
<evidence type="ECO:0000259" key="3">
    <source>
        <dbReference type="PROSITE" id="PS50977"/>
    </source>
</evidence>
<feature type="DNA-binding region" description="H-T-H motif" evidence="2">
    <location>
        <begin position="29"/>
        <end position="48"/>
    </location>
</feature>
<evidence type="ECO:0000256" key="2">
    <source>
        <dbReference type="PROSITE-ProRule" id="PRU00335"/>
    </source>
</evidence>
<keyword evidence="1 2" id="KW-0238">DNA-binding</keyword>
<dbReference type="EMBL" id="PVXQ01000013">
    <property type="protein sequence ID" value="PRR82705.1"/>
    <property type="molecule type" value="Genomic_DNA"/>
</dbReference>
<sequence>MSEENISKRDMILKVVLDYITNHNDYDITIREIGRLAGVNSAAISYYFGSKDNLIKEASKYYYISSNKIFEQLKNKNIKPRERMILFCMNYSDHILMYIGFLKAHISSYIVEKETECEMEDWLGTNIEEIRTTIKEHTKILDEEILNFKAIQLISSMVYPTLMNKYKDVIGGMDYCNYETRKKYYESLVDSILNI</sequence>